<reference evidence="4" key="1">
    <citation type="journal article" date="2019" name="Int. J. Syst. Evol. Microbiol.">
        <title>The Global Catalogue of Microorganisms (GCM) 10K type strain sequencing project: providing services to taxonomists for standard genome sequencing and annotation.</title>
        <authorList>
            <consortium name="The Broad Institute Genomics Platform"/>
            <consortium name="The Broad Institute Genome Sequencing Center for Infectious Disease"/>
            <person name="Wu L."/>
            <person name="Ma J."/>
        </authorList>
    </citation>
    <scope>NUCLEOTIDE SEQUENCE [LARGE SCALE GENOMIC DNA]</scope>
    <source>
        <strain evidence="4">JCM 12125</strain>
    </source>
</reference>
<dbReference type="RefSeq" id="WP_374036082.1">
    <property type="nucleotide sequence ID" value="NZ_CP169082.1"/>
</dbReference>
<keyword evidence="4" id="KW-1185">Reference proteome</keyword>
<comment type="similarity">
    <text evidence="1">Belongs to the short-chain dehydrogenases/reductases (SDR) family.</text>
</comment>
<keyword evidence="2" id="KW-0560">Oxidoreductase</keyword>
<sequence length="78" mass="8155">MQDEARRNVTVNAVAPGVVNTTLFTDGKTPQMIAGFVERTPLGRLGEPEDIAETIAALCGPEGAWINGQTVFANGGIV</sequence>
<organism evidence="3 4">
    <name type="scientific">Brevundimonas staleyi</name>
    <dbReference type="NCBI Taxonomy" id="74326"/>
    <lineage>
        <taxon>Bacteria</taxon>
        <taxon>Pseudomonadati</taxon>
        <taxon>Pseudomonadota</taxon>
        <taxon>Alphaproteobacteria</taxon>
        <taxon>Caulobacterales</taxon>
        <taxon>Caulobacteraceae</taxon>
        <taxon>Brevundimonas</taxon>
    </lineage>
</organism>
<protein>
    <submittedName>
        <fullName evidence="3">SDR family oxidoreductase</fullName>
    </submittedName>
</protein>
<proteinExistence type="inferred from homology"/>
<name>A0ABW0FVY6_9CAUL</name>
<evidence type="ECO:0000256" key="2">
    <source>
        <dbReference type="ARBA" id="ARBA00023002"/>
    </source>
</evidence>
<dbReference type="InterPro" id="IPR002347">
    <property type="entry name" value="SDR_fam"/>
</dbReference>
<dbReference type="Pfam" id="PF13561">
    <property type="entry name" value="adh_short_C2"/>
    <property type="match status" value="1"/>
</dbReference>
<dbReference type="PRINTS" id="PR00081">
    <property type="entry name" value="GDHRDH"/>
</dbReference>
<evidence type="ECO:0000313" key="3">
    <source>
        <dbReference type="EMBL" id="MFC5344453.1"/>
    </source>
</evidence>
<dbReference type="PANTHER" id="PTHR48107:SF7">
    <property type="entry name" value="RE15974P"/>
    <property type="match status" value="1"/>
</dbReference>
<evidence type="ECO:0000313" key="4">
    <source>
        <dbReference type="Proteomes" id="UP001596152"/>
    </source>
</evidence>
<dbReference type="PANTHER" id="PTHR48107">
    <property type="entry name" value="NADPH-DEPENDENT ALDEHYDE REDUCTASE-LIKE PROTEIN, CHLOROPLASTIC-RELATED"/>
    <property type="match status" value="1"/>
</dbReference>
<dbReference type="Gene3D" id="3.40.50.720">
    <property type="entry name" value="NAD(P)-binding Rossmann-like Domain"/>
    <property type="match status" value="1"/>
</dbReference>
<dbReference type="InterPro" id="IPR036291">
    <property type="entry name" value="NAD(P)-bd_dom_sf"/>
</dbReference>
<accession>A0ABW0FVY6</accession>
<dbReference type="Proteomes" id="UP001596152">
    <property type="component" value="Unassembled WGS sequence"/>
</dbReference>
<dbReference type="EMBL" id="JBHSLF010000021">
    <property type="protein sequence ID" value="MFC5344453.1"/>
    <property type="molecule type" value="Genomic_DNA"/>
</dbReference>
<dbReference type="SUPFAM" id="SSF51735">
    <property type="entry name" value="NAD(P)-binding Rossmann-fold domains"/>
    <property type="match status" value="1"/>
</dbReference>
<comment type="caution">
    <text evidence="3">The sequence shown here is derived from an EMBL/GenBank/DDBJ whole genome shotgun (WGS) entry which is preliminary data.</text>
</comment>
<evidence type="ECO:0000256" key="1">
    <source>
        <dbReference type="ARBA" id="ARBA00006484"/>
    </source>
</evidence>
<gene>
    <name evidence="3" type="ORF">ACFPIE_11040</name>
</gene>